<dbReference type="SUPFAM" id="SSF52540">
    <property type="entry name" value="P-loop containing nucleoside triphosphate hydrolases"/>
    <property type="match status" value="1"/>
</dbReference>
<keyword evidence="4" id="KW-1185">Reference proteome</keyword>
<dbReference type="InterPro" id="IPR027417">
    <property type="entry name" value="P-loop_NTPase"/>
</dbReference>
<sequence length="1203" mass="136605">MATRPEWSRRVFRLRGLPNRVGDRSEVSQLLSQVMGIPEERVKVCSLAKTCNKWESVPSKVATIRLETTPDCLSSASHLDQWEFPLAEQPDQRLILDTHFQGLTTLNDVKEEDHHTDCIAISGLASHPFGSWQPHGDDKSFMWIRDELPKSLPGIRTIIYGYKSELLGSESFQTINDIALSFIHQLKTGGWHLDSKPVVFLAHSLGGLVLKEAIVQIARSTDVVSILTKFKGAIMFGVPNLGMHQSYLMTMTKGQANESLSQDLSRENGSAYLRQLNKSFDGLSILQSARIYWAYETRETRIAQRENDKWTNSGPLEVLVNPYSATCGRNIGTTKVMTIPINENHSNIVKFSRGHKDLPTIIQTISELCSQEPNKIAASSIHVIENPRRRSKIPKSYLDLVALSEEDRVTLKDLDLLLSSSQELHELSPAELDFRAEQIEGPFQNTFRWVFESTSFSKWLQEGTGLFWVNGKPGSGKSTLMKYIFKSRHTWDLLHNWRRSSSDIEEITASFFFHYRGTALQKSFEGLLRSLIVQLTSSQYDPFRDRWCTLHQLKTEVSQLISKRRHVLSGNNTETNQFENLEETLHHIDESLQKAGDKLKSVATEFRQHANAPGTIFLSTVTQAFRNCQGGQLHKLETTLRQILDQNVLRMDIVLFFDALDEFDGPLDMISKFLKDLVKDSGLNRVKVCFSSRPWESLEAHFSGESGFRLQDHTTNDIASYAAGNLVGLNIDNAAVSRLVNGVISRANGVFLWVRLAVKEMIDVSSQTNPHSCLHQMEDTLKRLPSNLLEFYKLIVERIAHNTRRNTYALLELMIRRRDKGVSVEYAWSAVTIAYCYTHQESKNKLKREDYFVSWIEPTQAEALERQKGDIKIWGGGLIEIHDNTVQVMHQTVLEFITGFSFKRHVLGNLSSIVVENGHSFHFKYLCLCSIASDITGTRECETAARAELRYHVEQSELTTGNSQLGYIGSLPWILLRDLSGDSPSATKSTSELFLKFVVSHGLLLCLEDWVTNNPNRVRHISPRATSFPLLSDLFFLGRGGVSPGRYIKMMCLLLENGFSIQQDPYIFATVIERIWKSEANRETRQDTRTPIPILHELFRLLLNYRQDPNTSIHLNAIWASPEAACEVKPLHVLPSHLALDLLQHGADPNGPDKRGRTPLDWILRFPSGCIRSDRVYDTQWRYSLCKVLARFGGRATCCNCHD</sequence>
<evidence type="ECO:0000256" key="1">
    <source>
        <dbReference type="ARBA" id="ARBA00022737"/>
    </source>
</evidence>
<dbReference type="InterPro" id="IPR056884">
    <property type="entry name" value="NPHP3-like_N"/>
</dbReference>
<accession>A0ABY6U0M2</accession>
<feature type="domain" description="Nephrocystin 3-like N-terminal" evidence="2">
    <location>
        <begin position="445"/>
        <end position="552"/>
    </location>
</feature>
<dbReference type="Proteomes" id="UP000766486">
    <property type="component" value="Unassembled WGS sequence"/>
</dbReference>
<dbReference type="PANTHER" id="PTHR10039">
    <property type="entry name" value="AMELOGENIN"/>
    <property type="match status" value="1"/>
</dbReference>
<dbReference type="Gene3D" id="3.40.50.1820">
    <property type="entry name" value="alpha/beta hydrolase"/>
    <property type="match status" value="1"/>
</dbReference>
<dbReference type="Pfam" id="PF24883">
    <property type="entry name" value="NPHP3_N"/>
    <property type="match status" value="1"/>
</dbReference>
<dbReference type="InterPro" id="IPR029058">
    <property type="entry name" value="AB_hydrolase_fold"/>
</dbReference>
<evidence type="ECO:0000313" key="3">
    <source>
        <dbReference type="EMBL" id="VUC24512.1"/>
    </source>
</evidence>
<gene>
    <name evidence="3" type="ORF">CLO192961_LOCUS143169</name>
</gene>
<comment type="caution">
    <text evidence="3">The sequence shown here is derived from an EMBL/GenBank/DDBJ whole genome shotgun (WGS) entry which is preliminary data.</text>
</comment>
<reference evidence="3 4" key="1">
    <citation type="submission" date="2019-06" db="EMBL/GenBank/DDBJ databases">
        <authorList>
            <person name="Broberg M."/>
        </authorList>
    </citation>
    <scope>NUCLEOTIDE SEQUENCE [LARGE SCALE GENOMIC DNA]</scope>
</reference>
<keyword evidence="1" id="KW-0677">Repeat</keyword>
<organism evidence="3 4">
    <name type="scientific">Bionectria ochroleuca</name>
    <name type="common">Gliocladium roseum</name>
    <dbReference type="NCBI Taxonomy" id="29856"/>
    <lineage>
        <taxon>Eukaryota</taxon>
        <taxon>Fungi</taxon>
        <taxon>Dikarya</taxon>
        <taxon>Ascomycota</taxon>
        <taxon>Pezizomycotina</taxon>
        <taxon>Sordariomycetes</taxon>
        <taxon>Hypocreomycetidae</taxon>
        <taxon>Hypocreales</taxon>
        <taxon>Bionectriaceae</taxon>
        <taxon>Clonostachys</taxon>
    </lineage>
</organism>
<dbReference type="SUPFAM" id="SSF53474">
    <property type="entry name" value="alpha/beta-Hydrolases"/>
    <property type="match status" value="1"/>
</dbReference>
<name>A0ABY6U0M2_BIOOC</name>
<proteinExistence type="predicted"/>
<evidence type="ECO:0000259" key="2">
    <source>
        <dbReference type="Pfam" id="PF24883"/>
    </source>
</evidence>
<protein>
    <recommendedName>
        <fullName evidence="2">Nephrocystin 3-like N-terminal domain-containing protein</fullName>
    </recommendedName>
</protein>
<evidence type="ECO:0000313" key="4">
    <source>
        <dbReference type="Proteomes" id="UP000766486"/>
    </source>
</evidence>
<dbReference type="PANTHER" id="PTHR10039:SF5">
    <property type="entry name" value="NACHT DOMAIN-CONTAINING PROTEIN"/>
    <property type="match status" value="1"/>
</dbReference>
<dbReference type="EMBL" id="CABFNS010000720">
    <property type="protein sequence ID" value="VUC24512.1"/>
    <property type="molecule type" value="Genomic_DNA"/>
</dbReference>